<gene>
    <name evidence="3" type="ORF">SAMN02910265_00851</name>
</gene>
<evidence type="ECO:0000313" key="4">
    <source>
        <dbReference type="Proteomes" id="UP000183190"/>
    </source>
</evidence>
<feature type="compositionally biased region" description="Acidic residues" evidence="1">
    <location>
        <begin position="308"/>
        <end position="333"/>
    </location>
</feature>
<name>A0A1H6IK38_RUMFL</name>
<feature type="transmembrane region" description="Helical" evidence="2">
    <location>
        <begin position="127"/>
        <end position="149"/>
    </location>
</feature>
<evidence type="ECO:0000256" key="2">
    <source>
        <dbReference type="SAM" id="Phobius"/>
    </source>
</evidence>
<feature type="transmembrane region" description="Helical" evidence="2">
    <location>
        <begin position="54"/>
        <end position="75"/>
    </location>
</feature>
<dbReference type="EMBL" id="FNWV01000002">
    <property type="protein sequence ID" value="SEH46913.1"/>
    <property type="molecule type" value="Genomic_DNA"/>
</dbReference>
<keyword evidence="2" id="KW-0812">Transmembrane</keyword>
<keyword evidence="2" id="KW-0472">Membrane</keyword>
<evidence type="ECO:0000256" key="1">
    <source>
        <dbReference type="SAM" id="MobiDB-lite"/>
    </source>
</evidence>
<reference evidence="3 4" key="1">
    <citation type="submission" date="2016-10" db="EMBL/GenBank/DDBJ databases">
        <authorList>
            <person name="de Groot N.N."/>
        </authorList>
    </citation>
    <scope>NUCLEOTIDE SEQUENCE [LARGE SCALE GENOMIC DNA]</scope>
    <source>
        <strain evidence="3 4">YAD2003</strain>
    </source>
</reference>
<keyword evidence="2" id="KW-1133">Transmembrane helix</keyword>
<proteinExistence type="predicted"/>
<sequence length="333" mass="37977">MTTQKRNRIFEMILGVILIVLSLISFKSFIRSYFPYSRHISWDDIKDFFSMGKNAVLATINLIAVLFQAVFGLMLITGKYTKSWLQIPLAITAAARIISTYIVWLIIELITGDIKYSDFSRYFATKQFICLIIAPLIEAIGIIVAFMTINKKIVWKSRKSLLIYSLAGTAASIILSAVTNLAAVSALIFLIPCFVQPYASKRSIKGIIAEIAAILCSLSYYIVRWLINKIYDSENEALYNFFFGTNPAIDLRHFDVRSFLEWALRLTSLLIPLILFERQVGELKEEEASEHISVIKKLDAVLFKNNDEEADDDEYSEEDDEYSDEEESDDDND</sequence>
<protein>
    <submittedName>
        <fullName evidence="3">Uncharacterized protein</fullName>
    </submittedName>
</protein>
<feature type="transmembrane region" description="Helical" evidence="2">
    <location>
        <begin position="87"/>
        <end position="107"/>
    </location>
</feature>
<feature type="transmembrane region" description="Helical" evidence="2">
    <location>
        <begin position="12"/>
        <end position="34"/>
    </location>
</feature>
<organism evidence="3 4">
    <name type="scientific">Ruminococcus flavefaciens</name>
    <dbReference type="NCBI Taxonomy" id="1265"/>
    <lineage>
        <taxon>Bacteria</taxon>
        <taxon>Bacillati</taxon>
        <taxon>Bacillota</taxon>
        <taxon>Clostridia</taxon>
        <taxon>Eubacteriales</taxon>
        <taxon>Oscillospiraceae</taxon>
        <taxon>Ruminococcus</taxon>
    </lineage>
</organism>
<feature type="region of interest" description="Disordered" evidence="1">
    <location>
        <begin position="306"/>
        <end position="333"/>
    </location>
</feature>
<dbReference type="AlphaFoldDB" id="A0A1H6IK38"/>
<feature type="transmembrane region" description="Helical" evidence="2">
    <location>
        <begin position="161"/>
        <end position="191"/>
    </location>
</feature>
<dbReference type="Proteomes" id="UP000183190">
    <property type="component" value="Unassembled WGS sequence"/>
</dbReference>
<evidence type="ECO:0000313" key="3">
    <source>
        <dbReference type="EMBL" id="SEH46913.1"/>
    </source>
</evidence>
<accession>A0A1H6IK38</accession>
<dbReference type="OrthoDB" id="9921465at2"/>
<feature type="transmembrane region" description="Helical" evidence="2">
    <location>
        <begin position="203"/>
        <end position="223"/>
    </location>
</feature>